<dbReference type="Proteomes" id="UP000027178">
    <property type="component" value="Unassembled WGS sequence"/>
</dbReference>
<keyword evidence="3" id="KW-1185">Reference proteome</keyword>
<dbReference type="PATRIC" id="fig|1348663.4.peg.200"/>
<comment type="caution">
    <text evidence="2">The sequence shown here is derived from an EMBL/GenBank/DDBJ whole genome shotgun (WGS) entry which is preliminary data.</text>
</comment>
<dbReference type="eggNOG" id="COG1545">
    <property type="taxonomic scope" value="Bacteria"/>
</dbReference>
<dbReference type="RefSeq" id="WP_051652595.1">
    <property type="nucleotide sequence ID" value="NZ_KK853997.1"/>
</dbReference>
<proteinExistence type="predicted"/>
<evidence type="ECO:0000313" key="2">
    <source>
        <dbReference type="EMBL" id="KDN87996.1"/>
    </source>
</evidence>
<evidence type="ECO:0000256" key="1">
    <source>
        <dbReference type="SAM" id="MobiDB-lite"/>
    </source>
</evidence>
<sequence length="159" mass="16697">MTPTLAPAAPTTAPTVSPTLSGPVAQLATAADPFAPHFVPSGFQRQPEQPVVETQLRYRRCHWCHSASSGSCLLCPVCGSADLEPAVASGQGTVQRLLRPTRRGPHLGRPYLIVLDEGFTVQAAVLGGLPGAVPIGARVQLVTSEEGGRVLTFRLVPRT</sequence>
<name>A0A066ZCF2_9ACTN</name>
<gene>
    <name evidence="2" type="ORF">KCH_02200</name>
</gene>
<reference evidence="2 3" key="1">
    <citation type="submission" date="2014-05" db="EMBL/GenBank/DDBJ databases">
        <title>Draft Genome Sequence of Kitasatospora cheerisanensis KCTC 2395.</title>
        <authorList>
            <person name="Nam D.H."/>
        </authorList>
    </citation>
    <scope>NUCLEOTIDE SEQUENCE [LARGE SCALE GENOMIC DNA]</scope>
    <source>
        <strain evidence="2 3">KCTC 2395</strain>
    </source>
</reference>
<dbReference type="SUPFAM" id="SSF50249">
    <property type="entry name" value="Nucleic acid-binding proteins"/>
    <property type="match status" value="1"/>
</dbReference>
<dbReference type="AlphaFoldDB" id="A0A066ZCF2"/>
<evidence type="ECO:0000313" key="3">
    <source>
        <dbReference type="Proteomes" id="UP000027178"/>
    </source>
</evidence>
<feature type="region of interest" description="Disordered" evidence="1">
    <location>
        <begin position="1"/>
        <end position="20"/>
    </location>
</feature>
<dbReference type="EMBL" id="JNBY01000008">
    <property type="protein sequence ID" value="KDN87996.1"/>
    <property type="molecule type" value="Genomic_DNA"/>
</dbReference>
<protein>
    <recommendedName>
        <fullName evidence="4">DUF35 domain-containing protein</fullName>
    </recommendedName>
</protein>
<accession>A0A066ZCF2</accession>
<dbReference type="OrthoDB" id="4260571at2"/>
<organism evidence="2 3">
    <name type="scientific">Kitasatospora cheerisanensis KCTC 2395</name>
    <dbReference type="NCBI Taxonomy" id="1348663"/>
    <lineage>
        <taxon>Bacteria</taxon>
        <taxon>Bacillati</taxon>
        <taxon>Actinomycetota</taxon>
        <taxon>Actinomycetes</taxon>
        <taxon>Kitasatosporales</taxon>
        <taxon>Streptomycetaceae</taxon>
        <taxon>Kitasatospora</taxon>
    </lineage>
</organism>
<dbReference type="HOGENOM" id="CLU_1658469_0_0_11"/>
<evidence type="ECO:0008006" key="4">
    <source>
        <dbReference type="Google" id="ProtNLM"/>
    </source>
</evidence>
<dbReference type="InterPro" id="IPR012340">
    <property type="entry name" value="NA-bd_OB-fold"/>
</dbReference>